<keyword evidence="1" id="KW-0732">Signal</keyword>
<evidence type="ECO:0000313" key="2">
    <source>
        <dbReference type="EMBL" id="AAT77931.1"/>
    </source>
</evidence>
<dbReference type="GO" id="GO:0051707">
    <property type="term" value="P:response to other organism"/>
    <property type="evidence" value="ECO:0007669"/>
    <property type="project" value="UniProtKB-ARBA"/>
</dbReference>
<accession>Q5SDJ4</accession>
<feature type="signal peptide" evidence="1">
    <location>
        <begin position="1"/>
        <end position="25"/>
    </location>
</feature>
<dbReference type="InterPro" id="IPR036574">
    <property type="entry name" value="Scorpion_toxin-like_sf"/>
</dbReference>
<protein>
    <submittedName>
        <fullName evidence="2">Termicin</fullName>
    </submittedName>
</protein>
<dbReference type="InterPro" id="IPR024723">
    <property type="entry name" value="Termicin"/>
</dbReference>
<feature type="chain" id="PRO_5004262008" evidence="1">
    <location>
        <begin position="26"/>
        <end position="62"/>
    </location>
</feature>
<dbReference type="EMBL" id="AY642892">
    <property type="protein sequence ID" value="AAT77931.1"/>
    <property type="molecule type" value="mRNA"/>
</dbReference>
<sequence>MKTLAILLCFLVVVCVFISQHPADAACDFNSCWATCKAQNGIYFRRAFCDGPTCLCVFLNAG</sequence>
<proteinExistence type="evidence at transcript level"/>
<reference evidence="2" key="1">
    <citation type="journal article" date="2004" name="Mol. Biol. Evol.">
        <title>Duplication and diversifying selection among termite antifungal peptides.</title>
        <authorList>
            <person name="Bulmer M.S."/>
            <person name="Crozier R.H."/>
        </authorList>
    </citation>
    <scope>NUCLEOTIDE SEQUENCE</scope>
</reference>
<dbReference type="Pfam" id="PF11415">
    <property type="entry name" value="Toxin_37"/>
    <property type="match status" value="1"/>
</dbReference>
<evidence type="ECO:0000256" key="1">
    <source>
        <dbReference type="SAM" id="SignalP"/>
    </source>
</evidence>
<name>Q5SDJ4_9NEOP</name>
<organism evidence="2">
    <name type="scientific">Nasutitermes comatus</name>
    <dbReference type="NCBI Taxonomy" id="286183"/>
    <lineage>
        <taxon>Eukaryota</taxon>
        <taxon>Metazoa</taxon>
        <taxon>Ecdysozoa</taxon>
        <taxon>Arthropoda</taxon>
        <taxon>Hexapoda</taxon>
        <taxon>Insecta</taxon>
        <taxon>Pterygota</taxon>
        <taxon>Neoptera</taxon>
        <taxon>Polyneoptera</taxon>
        <taxon>Dictyoptera</taxon>
        <taxon>Blattodea</taxon>
        <taxon>Blattoidea</taxon>
        <taxon>Termitoidae</taxon>
        <taxon>Termitidae</taxon>
        <taxon>Nasutitermitinae</taxon>
        <taxon>Nasutitermes</taxon>
    </lineage>
</organism>
<dbReference type="SUPFAM" id="SSF57095">
    <property type="entry name" value="Scorpion toxin-like"/>
    <property type="match status" value="1"/>
</dbReference>
<dbReference type="AlphaFoldDB" id="Q5SDJ4"/>